<dbReference type="PANTHER" id="PTHR43013">
    <property type="entry name" value="GLUTAMYL-TRNA REDUCTASE"/>
    <property type="match status" value="1"/>
</dbReference>
<dbReference type="InterPro" id="IPR036343">
    <property type="entry name" value="GluRdtase_N_sf"/>
</dbReference>
<dbReference type="GO" id="GO:0008883">
    <property type="term" value="F:glutamyl-tRNA reductase activity"/>
    <property type="evidence" value="ECO:0007669"/>
    <property type="project" value="UniProtKB-UniRule"/>
</dbReference>
<dbReference type="CDD" id="cd05213">
    <property type="entry name" value="NAD_bind_Glutamyl_tRNA_reduct"/>
    <property type="match status" value="1"/>
</dbReference>
<evidence type="ECO:0000256" key="6">
    <source>
        <dbReference type="ARBA" id="ARBA00023244"/>
    </source>
</evidence>
<dbReference type="InterPro" id="IPR000343">
    <property type="entry name" value="4pyrrol_synth_GluRdtase"/>
</dbReference>
<dbReference type="Pfam" id="PF01488">
    <property type="entry name" value="Shikimate_DH"/>
    <property type="match status" value="1"/>
</dbReference>
<dbReference type="Gene3D" id="3.40.50.720">
    <property type="entry name" value="NAD(P)-binding Rossmann-like Domain"/>
    <property type="match status" value="1"/>
</dbReference>
<feature type="binding site" evidence="9 11">
    <location>
        <begin position="53"/>
        <end position="56"/>
    </location>
    <ligand>
        <name>substrate</name>
    </ligand>
</feature>
<dbReference type="InterPro" id="IPR015896">
    <property type="entry name" value="4pyrrol_synth_GluRdtase_dimer"/>
</dbReference>
<dbReference type="PROSITE" id="PS00747">
    <property type="entry name" value="GLUTR"/>
    <property type="match status" value="1"/>
</dbReference>
<comment type="domain">
    <text evidence="9">Possesses an unusual extended V-shaped dimeric structure with each monomer consisting of three distinct domains arranged along a curved 'spinal' alpha-helix. The N-terminal catalytic domain specifically recognizes the glutamate moiety of the substrate. The second domain is the NADPH-binding domain, and the third C-terminal domain is responsible for dimerization.</text>
</comment>
<keyword evidence="4 9" id="KW-0521">NADP</keyword>
<feature type="binding site" evidence="9 11">
    <location>
        <position position="111"/>
    </location>
    <ligand>
        <name>substrate</name>
    </ligand>
</feature>
<evidence type="ECO:0000256" key="4">
    <source>
        <dbReference type="ARBA" id="ARBA00022857"/>
    </source>
</evidence>
<evidence type="ECO:0000259" key="16">
    <source>
        <dbReference type="Pfam" id="PF01488"/>
    </source>
</evidence>
<feature type="active site" description="Nucleophile" evidence="9 10">
    <location>
        <position position="54"/>
    </location>
</feature>
<feature type="site" description="Important for activity" evidence="9 13">
    <location>
        <position position="101"/>
    </location>
</feature>
<evidence type="ECO:0000256" key="3">
    <source>
        <dbReference type="ARBA" id="ARBA00012970"/>
    </source>
</evidence>
<keyword evidence="5 9" id="KW-0560">Oxidoreductase</keyword>
<sequence>MSVDVLTFGLNHVSAPVSVRERVSLPGDLLRPALEGLRVAFGGAVREAAILSTCNRTEIYCAAEPGVAEHLPAWLADYRQFDSHSLQSHLYRHRQDDAVRHAFRVASGLDSMVLGEPQILGQMKEAVRTAEEAGSMGTLLHQLFQRTFSVAKEVRSQTAIGAQSVSMAAASARLAERVFGDLSEVRVLLIGAGEMIELCATHLAAHHPKRMVVANRTVERAETLAGKFAAGAMRLSELPERLAEFDVVVSSTASSLPILGLGMVERATKTRRHKPMVMIDLAVPRDIEPEVGRLNDIYLYSVDDLGRLVQSASDARKAAVVQAEAIIETRVQNFMHWMDTRAIVPVIQGLHHSADAIRQAELDRARKALARGDAPEQVLEQLAHGLTQKYLHGPLSALNHSEGADRQQLLSCIPRLFGPRRT</sequence>
<comment type="subunit">
    <text evidence="9">Homodimer.</text>
</comment>
<evidence type="ECO:0000256" key="1">
    <source>
        <dbReference type="ARBA" id="ARBA00005059"/>
    </source>
</evidence>
<dbReference type="NCBIfam" id="TIGR01035">
    <property type="entry name" value="hemA"/>
    <property type="match status" value="1"/>
</dbReference>
<evidence type="ECO:0000256" key="11">
    <source>
        <dbReference type="PIRSR" id="PIRSR000445-2"/>
    </source>
</evidence>
<proteinExistence type="inferred from homology"/>
<dbReference type="OrthoDB" id="110209at2"/>
<feature type="binding site" evidence="9 12">
    <location>
        <begin position="191"/>
        <end position="196"/>
    </location>
    <ligand>
        <name>NADP(+)</name>
        <dbReference type="ChEBI" id="CHEBI:58349"/>
    </ligand>
</feature>
<dbReference type="PIRSF" id="PIRSF000445">
    <property type="entry name" value="4pyrrol_synth_GluRdtase"/>
    <property type="match status" value="1"/>
</dbReference>
<dbReference type="InterPro" id="IPR018214">
    <property type="entry name" value="GluRdtase_CS"/>
</dbReference>
<dbReference type="Pfam" id="PF05201">
    <property type="entry name" value="GlutR_N"/>
    <property type="match status" value="1"/>
</dbReference>
<comment type="pathway">
    <text evidence="1 9 14">Porphyrin-containing compound metabolism; protoporphyrin-IX biosynthesis; 5-aminolevulinate from L-glutamyl-tRNA(Glu): step 1/2.</text>
</comment>
<evidence type="ECO:0000256" key="2">
    <source>
        <dbReference type="ARBA" id="ARBA00005916"/>
    </source>
</evidence>
<dbReference type="HAMAP" id="MF_00087">
    <property type="entry name" value="Glu_tRNA_reductase"/>
    <property type="match status" value="1"/>
</dbReference>
<comment type="catalytic activity">
    <reaction evidence="7 9 14">
        <text>(S)-4-amino-5-oxopentanoate + tRNA(Glu) + NADP(+) = L-glutamyl-tRNA(Glu) + NADPH + H(+)</text>
        <dbReference type="Rhea" id="RHEA:12344"/>
        <dbReference type="Rhea" id="RHEA-COMP:9663"/>
        <dbReference type="Rhea" id="RHEA-COMP:9680"/>
        <dbReference type="ChEBI" id="CHEBI:15378"/>
        <dbReference type="ChEBI" id="CHEBI:57501"/>
        <dbReference type="ChEBI" id="CHEBI:57783"/>
        <dbReference type="ChEBI" id="CHEBI:58349"/>
        <dbReference type="ChEBI" id="CHEBI:78442"/>
        <dbReference type="ChEBI" id="CHEBI:78520"/>
        <dbReference type="EC" id="1.2.1.70"/>
    </reaction>
</comment>
<organism evidence="18 19">
    <name type="scientific">Pigmentiphaga humi</name>
    <dbReference type="NCBI Taxonomy" id="2478468"/>
    <lineage>
        <taxon>Bacteria</taxon>
        <taxon>Pseudomonadati</taxon>
        <taxon>Pseudomonadota</taxon>
        <taxon>Betaproteobacteria</taxon>
        <taxon>Burkholderiales</taxon>
        <taxon>Alcaligenaceae</taxon>
        <taxon>Pigmentiphaga</taxon>
    </lineage>
</organism>
<dbReference type="SUPFAM" id="SSF69075">
    <property type="entry name" value="Glutamyl tRNA-reductase dimerization domain"/>
    <property type="match status" value="1"/>
</dbReference>
<feature type="domain" description="Glutamyl-tRNA reductase N-terminal" evidence="17">
    <location>
        <begin position="9"/>
        <end position="158"/>
    </location>
</feature>
<evidence type="ECO:0000256" key="14">
    <source>
        <dbReference type="RuleBase" id="RU000584"/>
    </source>
</evidence>
<dbReference type="Gene3D" id="3.30.460.30">
    <property type="entry name" value="Glutamyl-tRNA reductase, N-terminal domain"/>
    <property type="match status" value="1"/>
</dbReference>
<dbReference type="GO" id="GO:0019353">
    <property type="term" value="P:protoporphyrinogen IX biosynthetic process from glutamate"/>
    <property type="evidence" value="ECO:0007669"/>
    <property type="project" value="TreeGrafter"/>
</dbReference>
<evidence type="ECO:0000259" key="15">
    <source>
        <dbReference type="Pfam" id="PF00745"/>
    </source>
</evidence>
<dbReference type="SUPFAM" id="SSF51735">
    <property type="entry name" value="NAD(P)-binding Rossmann-fold domains"/>
    <property type="match status" value="1"/>
</dbReference>
<dbReference type="FunFam" id="3.30.460.30:FF:000001">
    <property type="entry name" value="Glutamyl-tRNA reductase"/>
    <property type="match status" value="1"/>
</dbReference>
<dbReference type="InterPro" id="IPR006151">
    <property type="entry name" value="Shikm_DH/Glu-tRNA_Rdtase"/>
</dbReference>
<dbReference type="PANTHER" id="PTHR43013:SF1">
    <property type="entry name" value="GLUTAMYL-TRNA REDUCTASE"/>
    <property type="match status" value="1"/>
</dbReference>
<feature type="binding site" evidence="9 11">
    <location>
        <position position="122"/>
    </location>
    <ligand>
        <name>substrate</name>
    </ligand>
</feature>
<dbReference type="InterPro" id="IPR015895">
    <property type="entry name" value="4pyrrol_synth_GluRdtase_N"/>
</dbReference>
<gene>
    <name evidence="9 18" type="primary">hemA</name>
    <name evidence="18" type="ORF">PIGHUM_03187</name>
</gene>
<evidence type="ECO:0000256" key="8">
    <source>
        <dbReference type="ARBA" id="ARBA00068659"/>
    </source>
</evidence>
<dbReference type="GO" id="GO:0050661">
    <property type="term" value="F:NADP binding"/>
    <property type="evidence" value="ECO:0007669"/>
    <property type="project" value="InterPro"/>
</dbReference>
<dbReference type="InterPro" id="IPR036453">
    <property type="entry name" value="GluRdtase_dimer_dom_sf"/>
</dbReference>
<evidence type="ECO:0000256" key="12">
    <source>
        <dbReference type="PIRSR" id="PIRSR000445-3"/>
    </source>
</evidence>
<protein>
    <recommendedName>
        <fullName evidence="8 9">Glutamyl-tRNA reductase</fullName>
        <shortName evidence="9">GluTR</shortName>
        <ecNumber evidence="3 9">1.2.1.70</ecNumber>
    </recommendedName>
</protein>
<dbReference type="EMBL" id="UWPJ01000024">
    <property type="protein sequence ID" value="VCU71106.1"/>
    <property type="molecule type" value="Genomic_DNA"/>
</dbReference>
<evidence type="ECO:0000313" key="18">
    <source>
        <dbReference type="EMBL" id="VCU71106.1"/>
    </source>
</evidence>
<name>A0A3P4B6G2_9BURK</name>
<dbReference type="EC" id="1.2.1.70" evidence="3 9"/>
<evidence type="ECO:0000256" key="7">
    <source>
        <dbReference type="ARBA" id="ARBA00047464"/>
    </source>
</evidence>
<accession>A0A3P4B6G2</accession>
<comment type="similarity">
    <text evidence="2 9 14">Belongs to the glutamyl-tRNA reductase family.</text>
</comment>
<dbReference type="Pfam" id="PF00745">
    <property type="entry name" value="GlutR_dimer"/>
    <property type="match status" value="1"/>
</dbReference>
<evidence type="ECO:0000256" key="13">
    <source>
        <dbReference type="PIRSR" id="PIRSR000445-4"/>
    </source>
</evidence>
<evidence type="ECO:0000256" key="10">
    <source>
        <dbReference type="PIRSR" id="PIRSR000445-1"/>
    </source>
</evidence>
<comment type="function">
    <text evidence="9">Catalyzes the NADPH-dependent reduction of glutamyl-tRNA(Glu) to glutamate 1-semialdehyde (GSA).</text>
</comment>
<dbReference type="FunFam" id="3.40.50.720:FF:000031">
    <property type="entry name" value="Glutamyl-tRNA reductase"/>
    <property type="match status" value="1"/>
</dbReference>
<evidence type="ECO:0000313" key="19">
    <source>
        <dbReference type="Proteomes" id="UP000277294"/>
    </source>
</evidence>
<dbReference type="AlphaFoldDB" id="A0A3P4B6G2"/>
<feature type="domain" description="Tetrapyrrole biosynthesis glutamyl-tRNA reductase dimerisation" evidence="15">
    <location>
        <begin position="322"/>
        <end position="418"/>
    </location>
</feature>
<dbReference type="SUPFAM" id="SSF69742">
    <property type="entry name" value="Glutamyl tRNA-reductase catalytic, N-terminal domain"/>
    <property type="match status" value="1"/>
</dbReference>
<evidence type="ECO:0000256" key="5">
    <source>
        <dbReference type="ARBA" id="ARBA00023002"/>
    </source>
</evidence>
<dbReference type="InterPro" id="IPR036291">
    <property type="entry name" value="NAD(P)-bd_dom_sf"/>
</dbReference>
<comment type="miscellaneous">
    <text evidence="9">During catalysis, the active site Cys acts as a nucleophile attacking the alpha-carbonyl group of tRNA-bound glutamate with the formation of a thioester intermediate between enzyme and glutamate, and the concomitant release of tRNA(Glu). The thioester intermediate is finally reduced by direct hydride transfer from NADPH, to form the product GSA.</text>
</comment>
<dbReference type="Proteomes" id="UP000277294">
    <property type="component" value="Unassembled WGS sequence"/>
</dbReference>
<reference evidence="18 19" key="1">
    <citation type="submission" date="2018-10" db="EMBL/GenBank/DDBJ databases">
        <authorList>
            <person name="Criscuolo A."/>
        </authorList>
    </citation>
    <scope>NUCLEOTIDE SEQUENCE [LARGE SCALE GENOMIC DNA]</scope>
    <source>
        <strain evidence="18">DnA1</strain>
    </source>
</reference>
<dbReference type="RefSeq" id="WP_124080567.1">
    <property type="nucleotide sequence ID" value="NZ_UWPJ01000024.1"/>
</dbReference>
<dbReference type="UniPathway" id="UPA00251">
    <property type="reaction ID" value="UER00316"/>
</dbReference>
<evidence type="ECO:0000259" key="17">
    <source>
        <dbReference type="Pfam" id="PF05201"/>
    </source>
</evidence>
<feature type="domain" description="Quinate/shikimate 5-dehydrogenase/glutamyl-tRNA reductase" evidence="16">
    <location>
        <begin position="174"/>
        <end position="306"/>
    </location>
</feature>
<feature type="binding site" evidence="9 11">
    <location>
        <begin position="116"/>
        <end position="118"/>
    </location>
    <ligand>
        <name>substrate</name>
    </ligand>
</feature>
<evidence type="ECO:0000256" key="9">
    <source>
        <dbReference type="HAMAP-Rule" id="MF_00087"/>
    </source>
</evidence>
<keyword evidence="19" id="KW-1185">Reference proteome</keyword>
<keyword evidence="6 9" id="KW-0627">Porphyrin biosynthesis</keyword>